<dbReference type="AlphaFoldDB" id="S4RTE4"/>
<keyword evidence="6" id="KW-0832">Ubl conjugation</keyword>
<dbReference type="Ensembl" id="ENSPMAT00000008522.1">
    <property type="protein sequence ID" value="ENSPMAP00000008484.1"/>
    <property type="gene ID" value="ENSPMAG00000007711.1"/>
</dbReference>
<keyword evidence="5" id="KW-1017">Isopeptide bond</keyword>
<dbReference type="InterPro" id="IPR032454">
    <property type="entry name" value="Histone_H2A_C"/>
</dbReference>
<evidence type="ECO:0000256" key="8">
    <source>
        <dbReference type="ARBA" id="ARBA00022990"/>
    </source>
</evidence>
<name>S4RTE4_PETMA</name>
<accession>S4RTE4</accession>
<evidence type="ECO:0000256" key="9">
    <source>
        <dbReference type="ARBA" id="ARBA00023125"/>
    </source>
</evidence>
<organism evidence="13">
    <name type="scientific">Petromyzon marinus</name>
    <name type="common">Sea lamprey</name>
    <dbReference type="NCBI Taxonomy" id="7757"/>
    <lineage>
        <taxon>Eukaryota</taxon>
        <taxon>Metazoa</taxon>
        <taxon>Chordata</taxon>
        <taxon>Craniata</taxon>
        <taxon>Vertebrata</taxon>
        <taxon>Cyclostomata</taxon>
        <taxon>Hyperoartia</taxon>
        <taxon>Petromyzontiformes</taxon>
        <taxon>Petromyzontidae</taxon>
        <taxon>Petromyzon</taxon>
    </lineage>
</organism>
<dbReference type="GeneTree" id="ENSGT00940000158120"/>
<dbReference type="Gene3D" id="1.10.20.10">
    <property type="entry name" value="Histone, subunit A"/>
    <property type="match status" value="1"/>
</dbReference>
<dbReference type="InterPro" id="IPR043472">
    <property type="entry name" value="Macro_dom-like"/>
</dbReference>
<dbReference type="PROSITE" id="PS00046">
    <property type="entry name" value="HISTONE_H2A"/>
    <property type="match status" value="1"/>
</dbReference>
<comment type="subcellular location">
    <subcellularLocation>
        <location evidence="2">Chromosome</location>
    </subcellularLocation>
    <subcellularLocation>
        <location evidence="1">Nucleus</location>
    </subcellularLocation>
</comment>
<reference evidence="13" key="1">
    <citation type="submission" date="2025-08" db="UniProtKB">
        <authorList>
            <consortium name="Ensembl"/>
        </authorList>
    </citation>
    <scope>IDENTIFICATION</scope>
</reference>
<evidence type="ECO:0000256" key="6">
    <source>
        <dbReference type="ARBA" id="ARBA00022843"/>
    </source>
</evidence>
<dbReference type="SMART" id="SM00414">
    <property type="entry name" value="H2A"/>
    <property type="match status" value="1"/>
</dbReference>
<dbReference type="GO" id="GO:0005634">
    <property type="term" value="C:nucleus"/>
    <property type="evidence" value="ECO:0007669"/>
    <property type="project" value="UniProtKB-SubCell"/>
</dbReference>
<evidence type="ECO:0000259" key="12">
    <source>
        <dbReference type="PROSITE" id="PS51154"/>
    </source>
</evidence>
<evidence type="ECO:0000256" key="10">
    <source>
        <dbReference type="ARBA" id="ARBA00023242"/>
    </source>
</evidence>
<keyword evidence="10" id="KW-0539">Nucleus</keyword>
<keyword evidence="8" id="KW-0007">Acetylation</keyword>
<dbReference type="InterPro" id="IPR009072">
    <property type="entry name" value="Histone-fold"/>
</dbReference>
<dbReference type="InterPro" id="IPR035796">
    <property type="entry name" value="Macro_H2A"/>
</dbReference>
<dbReference type="Pfam" id="PF00125">
    <property type="entry name" value="Histone"/>
    <property type="match status" value="1"/>
</dbReference>
<dbReference type="SMART" id="SM00506">
    <property type="entry name" value="A1pp"/>
    <property type="match status" value="1"/>
</dbReference>
<dbReference type="InterPro" id="IPR002589">
    <property type="entry name" value="Macro_dom"/>
</dbReference>
<dbReference type="InterPro" id="IPR007125">
    <property type="entry name" value="H2A/H2B/H3"/>
</dbReference>
<dbReference type="Pfam" id="PF01661">
    <property type="entry name" value="Macro"/>
    <property type="match status" value="1"/>
</dbReference>
<dbReference type="SUPFAM" id="SSF52949">
    <property type="entry name" value="Macro domain-like"/>
    <property type="match status" value="1"/>
</dbReference>
<evidence type="ECO:0000256" key="4">
    <source>
        <dbReference type="ARBA" id="ARBA00022454"/>
    </source>
</evidence>
<reference evidence="13" key="2">
    <citation type="submission" date="2025-09" db="UniProtKB">
        <authorList>
            <consortium name="Ensembl"/>
        </authorList>
    </citation>
    <scope>IDENTIFICATION</scope>
</reference>
<dbReference type="SUPFAM" id="SSF47113">
    <property type="entry name" value="Histone-fold"/>
    <property type="match status" value="1"/>
</dbReference>
<evidence type="ECO:0000313" key="13">
    <source>
        <dbReference type="Ensembl" id="ENSPMAP00000008484.1"/>
    </source>
</evidence>
<dbReference type="Gene3D" id="3.40.220.10">
    <property type="entry name" value="Leucine Aminopeptidase, subunit E, domain 1"/>
    <property type="match status" value="1"/>
</dbReference>
<evidence type="ECO:0000256" key="3">
    <source>
        <dbReference type="ARBA" id="ARBA00010691"/>
    </source>
</evidence>
<evidence type="ECO:0000256" key="11">
    <source>
        <dbReference type="ARBA" id="ARBA00023269"/>
    </source>
</evidence>
<dbReference type="GO" id="GO:0000786">
    <property type="term" value="C:nucleosome"/>
    <property type="evidence" value="ECO:0007669"/>
    <property type="project" value="UniProtKB-KW"/>
</dbReference>
<dbReference type="CDD" id="cd02904">
    <property type="entry name" value="Macro_H2A-like"/>
    <property type="match status" value="1"/>
</dbReference>
<comment type="similarity">
    <text evidence="3">Belongs to the histone H2A family.</text>
</comment>
<dbReference type="HOGENOM" id="CLU_062828_0_0_1"/>
<keyword evidence="11" id="KW-0544">Nucleosome core</keyword>
<keyword evidence="4" id="KW-0158">Chromosome</keyword>
<dbReference type="FunFam" id="3.40.220.10:FF:000002">
    <property type="entry name" value="Core histone macro-H2A"/>
    <property type="match status" value="1"/>
</dbReference>
<dbReference type="STRING" id="7757.ENSPMAP00000008484"/>
<dbReference type="PANTHER" id="PTHR23430">
    <property type="entry name" value="HISTONE H2A"/>
    <property type="match status" value="1"/>
</dbReference>
<protein>
    <submittedName>
        <fullName evidence="13">MacroH2A.2 histone</fullName>
    </submittedName>
</protein>
<sequence>MSTRGAKKKVPRQSRSARAGLLFPVGRMLRYLRTGIYRKRIAMGAPIYLAAVTEYLAAEVLELAGNIARDSMKARITPRHIHLSMALDEELQKMLRGVTIASSGVLPRVHPELLTHRPFQKAKPVLVASADTPPPASKPARKPSATAKKVLSKSKTVLMKGKGRKAASPSVGASGAVTVLSSKTLFLGQKLQVVKADIATLKCDAVIHPTGNNFYMGGQVGNALAKKGGKELADAVQNLRNSNGPLDIAGAAMSLAPGLEAENVIHCNSPSWGTDRSAELLEKTVKNCLALADEKKLVTVALPSIGSGGNGFPKQTAAQLILKAISNYFISTMDSSLKNIYFVLYDSESIGIYVHEMAKLDSS</sequence>
<evidence type="ECO:0000256" key="1">
    <source>
        <dbReference type="ARBA" id="ARBA00004123"/>
    </source>
</evidence>
<keyword evidence="7" id="KW-0156">Chromatin regulator</keyword>
<dbReference type="PRINTS" id="PR00620">
    <property type="entry name" value="HISTONEH2A"/>
</dbReference>
<dbReference type="GO" id="GO:0006325">
    <property type="term" value="P:chromatin organization"/>
    <property type="evidence" value="ECO:0007669"/>
    <property type="project" value="UniProtKB-KW"/>
</dbReference>
<dbReference type="GO" id="GO:0030527">
    <property type="term" value="F:structural constituent of chromatin"/>
    <property type="evidence" value="ECO:0007669"/>
    <property type="project" value="InterPro"/>
</dbReference>
<dbReference type="InterPro" id="IPR002119">
    <property type="entry name" value="Histone_H2A"/>
</dbReference>
<feature type="domain" description="Macro" evidence="12">
    <location>
        <begin position="178"/>
        <end position="361"/>
    </location>
</feature>
<evidence type="ECO:0000256" key="2">
    <source>
        <dbReference type="ARBA" id="ARBA00004286"/>
    </source>
</evidence>
<dbReference type="OMA" id="XAISAGH"/>
<dbReference type="GO" id="GO:0046982">
    <property type="term" value="F:protein heterodimerization activity"/>
    <property type="evidence" value="ECO:0007669"/>
    <property type="project" value="InterPro"/>
</dbReference>
<keyword evidence="9" id="KW-0238">DNA-binding</keyword>
<dbReference type="CDD" id="cd00074">
    <property type="entry name" value="HFD_H2A"/>
    <property type="match status" value="1"/>
</dbReference>
<dbReference type="PROSITE" id="PS51154">
    <property type="entry name" value="MACRO"/>
    <property type="match status" value="1"/>
</dbReference>
<dbReference type="FunFam" id="1.10.20.10:FF:000013">
    <property type="entry name" value="Core histone macro-H2A"/>
    <property type="match status" value="1"/>
</dbReference>
<evidence type="ECO:0000256" key="5">
    <source>
        <dbReference type="ARBA" id="ARBA00022499"/>
    </source>
</evidence>
<proteinExistence type="inferred from homology"/>
<dbReference type="Pfam" id="PF16211">
    <property type="entry name" value="Histone_H2A_C"/>
    <property type="match status" value="1"/>
</dbReference>
<dbReference type="GO" id="GO:0003677">
    <property type="term" value="F:DNA binding"/>
    <property type="evidence" value="ECO:0007669"/>
    <property type="project" value="UniProtKB-KW"/>
</dbReference>
<dbReference type="InterPro" id="IPR032458">
    <property type="entry name" value="Histone_H2A_CS"/>
</dbReference>
<evidence type="ECO:0000256" key="7">
    <source>
        <dbReference type="ARBA" id="ARBA00022853"/>
    </source>
</evidence>